<feature type="compositionally biased region" description="Basic and acidic residues" evidence="1">
    <location>
        <begin position="100"/>
        <end position="110"/>
    </location>
</feature>
<dbReference type="Proteomes" id="UP001178461">
    <property type="component" value="Chromosome 2"/>
</dbReference>
<evidence type="ECO:0000313" key="3">
    <source>
        <dbReference type="Proteomes" id="UP001178461"/>
    </source>
</evidence>
<accession>A0AA35NWB2</accession>
<reference evidence="2" key="1">
    <citation type="submission" date="2022-12" db="EMBL/GenBank/DDBJ databases">
        <authorList>
            <person name="Alioto T."/>
            <person name="Alioto T."/>
            <person name="Gomez Garrido J."/>
        </authorList>
    </citation>
    <scope>NUCLEOTIDE SEQUENCE</scope>
</reference>
<evidence type="ECO:0000256" key="1">
    <source>
        <dbReference type="SAM" id="MobiDB-lite"/>
    </source>
</evidence>
<keyword evidence="3" id="KW-1185">Reference proteome</keyword>
<feature type="region of interest" description="Disordered" evidence="1">
    <location>
        <begin position="89"/>
        <end position="110"/>
    </location>
</feature>
<sequence>MLWEAEMLQKHLYCFLYRFNLGTCGLMLPIGQQRLEKRTQQQTFATAIKDQAPLAQQYCIIAYIQNYYMDISIKKHLVNSLQFALEMPPSQSRIQPISKRSGEGDKVAGK</sequence>
<gene>
    <name evidence="2" type="ORF">PODLI_1B041074</name>
</gene>
<proteinExistence type="predicted"/>
<protein>
    <submittedName>
        <fullName evidence="2">Uncharacterized protein</fullName>
    </submittedName>
</protein>
<evidence type="ECO:0000313" key="2">
    <source>
        <dbReference type="EMBL" id="CAI5766164.1"/>
    </source>
</evidence>
<organism evidence="2 3">
    <name type="scientific">Podarcis lilfordi</name>
    <name type="common">Lilford's wall lizard</name>
    <dbReference type="NCBI Taxonomy" id="74358"/>
    <lineage>
        <taxon>Eukaryota</taxon>
        <taxon>Metazoa</taxon>
        <taxon>Chordata</taxon>
        <taxon>Craniata</taxon>
        <taxon>Vertebrata</taxon>
        <taxon>Euteleostomi</taxon>
        <taxon>Lepidosauria</taxon>
        <taxon>Squamata</taxon>
        <taxon>Bifurcata</taxon>
        <taxon>Unidentata</taxon>
        <taxon>Episquamata</taxon>
        <taxon>Laterata</taxon>
        <taxon>Lacertibaenia</taxon>
        <taxon>Lacertidae</taxon>
        <taxon>Podarcis</taxon>
    </lineage>
</organism>
<name>A0AA35NWB2_9SAUR</name>
<dbReference type="EMBL" id="OX395127">
    <property type="protein sequence ID" value="CAI5766164.1"/>
    <property type="molecule type" value="Genomic_DNA"/>
</dbReference>
<dbReference type="AlphaFoldDB" id="A0AA35NWB2"/>